<dbReference type="Proteomes" id="UP000637423">
    <property type="component" value="Unassembled WGS sequence"/>
</dbReference>
<keyword evidence="2" id="KW-0449">Lipoprotein</keyword>
<organism evidence="3 4">
    <name type="scientific">Undibacterium terreum</name>
    <dbReference type="NCBI Taxonomy" id="1224302"/>
    <lineage>
        <taxon>Bacteria</taxon>
        <taxon>Pseudomonadati</taxon>
        <taxon>Pseudomonadota</taxon>
        <taxon>Betaproteobacteria</taxon>
        <taxon>Burkholderiales</taxon>
        <taxon>Oxalobacteraceae</taxon>
        <taxon>Undibacterium</taxon>
    </lineage>
</organism>
<keyword evidence="2" id="KW-1134">Transmembrane beta strand</keyword>
<sequence>MSHIKRHIMKTSLIAMAAAALALLAGCSLAPTYEHPGAPVMQTWPTGAAYKTADPGATAAAASNTPVSDLEWREFFIDERLRKVIALALANNRDLRVSTLNIEKARAQYNIERAAYLPKLSASVSQTATRTPSTMTGSGEAAISRQYTGGLGIASYELDLFGKVRSLTEAGLQSYLGTEEARRAAQISLVAEVANGYLTLMADQERLRLAQDTLKSQQTSYDLSKQRFKAGATSGLDMYDAQTSVETARSDVAVYTAQLAVDQNALTLLVGSVVPAELMPQGELAAVSKLAPLPAGLPSEVLQRRPDVLEAERALIAANANIGAARAAFFPSISLTASAGSASSTLSGLFKAGSSTWSFIPQISLPIFEGGVNRANLGIAKVNRDISVAQYEKAIQAAFREVADALAQNGTLDERMDAQQALVDASAKSFRIHEARYKKGAESYLDSLVSQRALYTAQQNLISARLTQAGNAVTLYKVLGGGWQPEAGLATTGND</sequence>
<dbReference type="InterPro" id="IPR010131">
    <property type="entry name" value="MdtP/NodT-like"/>
</dbReference>
<dbReference type="Pfam" id="PF02321">
    <property type="entry name" value="OEP"/>
    <property type="match status" value="2"/>
</dbReference>
<evidence type="ECO:0000313" key="3">
    <source>
        <dbReference type="EMBL" id="GGC70926.1"/>
    </source>
</evidence>
<accession>A0A916UFB7</accession>
<dbReference type="EMBL" id="BMED01000001">
    <property type="protein sequence ID" value="GGC70926.1"/>
    <property type="molecule type" value="Genomic_DNA"/>
</dbReference>
<gene>
    <name evidence="3" type="ORF">GCM10011396_17570</name>
</gene>
<comment type="caution">
    <text evidence="3">The sequence shown here is derived from an EMBL/GenBank/DDBJ whole genome shotgun (WGS) entry which is preliminary data.</text>
</comment>
<dbReference type="AlphaFoldDB" id="A0A916UFB7"/>
<keyword evidence="4" id="KW-1185">Reference proteome</keyword>
<keyword evidence="2" id="KW-0472">Membrane</keyword>
<dbReference type="Gene3D" id="2.20.200.10">
    <property type="entry name" value="Outer membrane efflux proteins (OEP)"/>
    <property type="match status" value="1"/>
</dbReference>
<evidence type="ECO:0000313" key="4">
    <source>
        <dbReference type="Proteomes" id="UP000637423"/>
    </source>
</evidence>
<evidence type="ECO:0000256" key="2">
    <source>
        <dbReference type="RuleBase" id="RU362097"/>
    </source>
</evidence>
<reference evidence="3" key="2">
    <citation type="submission" date="2020-09" db="EMBL/GenBank/DDBJ databases">
        <authorList>
            <person name="Sun Q."/>
            <person name="Zhou Y."/>
        </authorList>
    </citation>
    <scope>NUCLEOTIDE SEQUENCE</scope>
    <source>
        <strain evidence="3">CGMCC 1.10998</strain>
    </source>
</reference>
<dbReference type="GO" id="GO:0015562">
    <property type="term" value="F:efflux transmembrane transporter activity"/>
    <property type="evidence" value="ECO:0007669"/>
    <property type="project" value="InterPro"/>
</dbReference>
<comment type="similarity">
    <text evidence="1 2">Belongs to the outer membrane factor (OMF) (TC 1.B.17) family.</text>
</comment>
<dbReference type="PANTHER" id="PTHR30203">
    <property type="entry name" value="OUTER MEMBRANE CATION EFFLUX PROTEIN"/>
    <property type="match status" value="1"/>
</dbReference>
<dbReference type="PROSITE" id="PS51257">
    <property type="entry name" value="PROKAR_LIPOPROTEIN"/>
    <property type="match status" value="1"/>
</dbReference>
<keyword evidence="2" id="KW-0812">Transmembrane</keyword>
<keyword evidence="2" id="KW-0732">Signal</keyword>
<dbReference type="GO" id="GO:0005886">
    <property type="term" value="C:plasma membrane"/>
    <property type="evidence" value="ECO:0007669"/>
    <property type="project" value="UniProtKB-SubCell"/>
</dbReference>
<protein>
    <submittedName>
        <fullName evidence="3">Multidrug transporter</fullName>
    </submittedName>
</protein>
<dbReference type="PANTHER" id="PTHR30203:SF32">
    <property type="entry name" value="CATION EFFLUX SYSTEM PROTEIN CUSC"/>
    <property type="match status" value="1"/>
</dbReference>
<reference evidence="3" key="1">
    <citation type="journal article" date="2014" name="Int. J. Syst. Evol. Microbiol.">
        <title>Complete genome sequence of Corynebacterium casei LMG S-19264T (=DSM 44701T), isolated from a smear-ripened cheese.</title>
        <authorList>
            <consortium name="US DOE Joint Genome Institute (JGI-PGF)"/>
            <person name="Walter F."/>
            <person name="Albersmeier A."/>
            <person name="Kalinowski J."/>
            <person name="Ruckert C."/>
        </authorList>
    </citation>
    <scope>NUCLEOTIDE SEQUENCE</scope>
    <source>
        <strain evidence="3">CGMCC 1.10998</strain>
    </source>
</reference>
<evidence type="ECO:0000256" key="1">
    <source>
        <dbReference type="ARBA" id="ARBA00007613"/>
    </source>
</evidence>
<proteinExistence type="inferred from homology"/>
<comment type="subcellular location">
    <subcellularLocation>
        <location evidence="2">Cell membrane</location>
        <topology evidence="2">Lipid-anchor</topology>
    </subcellularLocation>
</comment>
<feature type="chain" id="PRO_5038164712" evidence="2">
    <location>
        <begin position="31"/>
        <end position="495"/>
    </location>
</feature>
<dbReference type="Gene3D" id="1.20.1600.10">
    <property type="entry name" value="Outer membrane efflux proteins (OEP)"/>
    <property type="match status" value="1"/>
</dbReference>
<dbReference type="NCBIfam" id="TIGR01845">
    <property type="entry name" value="outer_NodT"/>
    <property type="match status" value="1"/>
</dbReference>
<feature type="signal peptide" evidence="2">
    <location>
        <begin position="1"/>
        <end position="30"/>
    </location>
</feature>
<keyword evidence="2" id="KW-0564">Palmitate</keyword>
<name>A0A916UFB7_9BURK</name>
<dbReference type="SUPFAM" id="SSF56954">
    <property type="entry name" value="Outer membrane efflux proteins (OEP)"/>
    <property type="match status" value="1"/>
</dbReference>
<dbReference type="InterPro" id="IPR003423">
    <property type="entry name" value="OMP_efflux"/>
</dbReference>